<dbReference type="InterPro" id="IPR008794">
    <property type="entry name" value="Pro_racemase_fam"/>
</dbReference>
<dbReference type="SFLD" id="SFLDS00028">
    <property type="entry name" value="Proline_Racemase"/>
    <property type="match status" value="1"/>
</dbReference>
<dbReference type="EMBL" id="VZQQ01000014">
    <property type="protein sequence ID" value="MBC8748624.1"/>
    <property type="molecule type" value="Genomic_DNA"/>
</dbReference>
<dbReference type="RefSeq" id="WP_187635667.1">
    <property type="nucleotide sequence ID" value="NZ_VZQQ01000014.1"/>
</dbReference>
<dbReference type="SUPFAM" id="SSF54506">
    <property type="entry name" value="Diaminopimelate epimerase-like"/>
    <property type="match status" value="1"/>
</dbReference>
<dbReference type="Proteomes" id="UP000736373">
    <property type="component" value="Unassembled WGS sequence"/>
</dbReference>
<accession>A0ABR7PQU0</accession>
<keyword evidence="3" id="KW-1185">Reference proteome</keyword>
<dbReference type="PANTHER" id="PTHR33442">
    <property type="entry name" value="TRANS-3-HYDROXY-L-PROLINE DEHYDRATASE"/>
    <property type="match status" value="1"/>
</dbReference>
<dbReference type="PIRSF" id="PIRSF029792">
    <property type="entry name" value="Pro_racemase"/>
    <property type="match status" value="1"/>
</dbReference>
<sequence>MRWKKTLQLVDVHCEGEVGKVITGGVLGIPGATMLDKMNYINEVDDSLRRLVVLEPRGCLQMSVNLLLPPTRPEAHAGFIVLQADKAHPMSGSNAICVVTALLELGLVEMQEPETTVVLDTPAGLVTARATCEDGRCTGVSLDMVPSFVELLEFEFEVPQLGRIKADVAFGGVYYALVDVDQVRLTIAPENARALAELGIRIKDIINGRIRIQHPLFPEINEVAYVMFRNRVSSELYQTCTTLPPGRVDRSPCGTGSSANLATLAARGLADIGSRLKSRSTIGGEFNVELLGKTEVGGRAAILPRIQGRAWLYGIQQIGVDPDDPLSAGFMLSDTWGSGFPAV</sequence>
<protein>
    <submittedName>
        <fullName evidence="2">Proline racemase</fullName>
    </submittedName>
</protein>
<dbReference type="Gene3D" id="3.10.310.10">
    <property type="entry name" value="Diaminopimelate Epimerase, Chain A, domain 1"/>
    <property type="match status" value="2"/>
</dbReference>
<organism evidence="2 3">
    <name type="scientific">Paraburkholderia podalyriae</name>
    <dbReference type="NCBI Taxonomy" id="1938811"/>
    <lineage>
        <taxon>Bacteria</taxon>
        <taxon>Pseudomonadati</taxon>
        <taxon>Pseudomonadota</taxon>
        <taxon>Betaproteobacteria</taxon>
        <taxon>Burkholderiales</taxon>
        <taxon>Burkholderiaceae</taxon>
        <taxon>Paraburkholderia</taxon>
    </lineage>
</organism>
<gene>
    <name evidence="2" type="ORF">F6X42_19080</name>
</gene>
<dbReference type="PANTHER" id="PTHR33442:SF5">
    <property type="entry name" value="BIFUNCTIONAL TRANS-3-HYDROXY-L-PROLINE DEHYDRATASE_2-EPIMERASE"/>
    <property type="match status" value="1"/>
</dbReference>
<comment type="caution">
    <text evidence="2">The sequence shown here is derived from an EMBL/GenBank/DDBJ whole genome shotgun (WGS) entry which is preliminary data.</text>
</comment>
<dbReference type="Pfam" id="PF05544">
    <property type="entry name" value="Pro_racemase"/>
    <property type="match status" value="1"/>
</dbReference>
<proteinExistence type="inferred from homology"/>
<reference evidence="2 3" key="1">
    <citation type="submission" date="2019-09" db="EMBL/GenBank/DDBJ databases">
        <title>Paraburkholderia podalyriae sp. nov., A South African Podalyria-associated rhizobium.</title>
        <authorList>
            <person name="Mavima L."/>
            <person name="Beukes C.W."/>
            <person name="Palmer M."/>
            <person name="De Meyer S.E."/>
            <person name="James E.K."/>
            <person name="Maluk M."/>
            <person name="Avontuur J.R."/>
            <person name="Chan W.Y."/>
            <person name="Venter S.N."/>
            <person name="Steenkamp E.T."/>
        </authorList>
    </citation>
    <scope>NUCLEOTIDE SEQUENCE [LARGE SCALE GENOMIC DNA]</scope>
    <source>
        <strain evidence="2 3">WC7.3b</strain>
    </source>
</reference>
<evidence type="ECO:0000313" key="2">
    <source>
        <dbReference type="EMBL" id="MBC8748624.1"/>
    </source>
</evidence>
<name>A0ABR7PQU0_9BURK</name>
<evidence type="ECO:0000313" key="3">
    <source>
        <dbReference type="Proteomes" id="UP000736373"/>
    </source>
</evidence>
<comment type="similarity">
    <text evidence="1">Belongs to the proline racemase family.</text>
</comment>
<evidence type="ECO:0000256" key="1">
    <source>
        <dbReference type="ARBA" id="ARBA00007529"/>
    </source>
</evidence>